<keyword evidence="3" id="KW-1185">Reference proteome</keyword>
<sequence length="224" mass="23469">MPTPSRTAAAVAAVAAAALVVGTTGAPAVASDHKEVDQSLLVPSTLDSSFAPFDCKLKVTGPVCTGERVVHTDWGVFDFPCDDVTVYSRTDSSRQSTRFYDHDYLNYDRRVRIHDVDHLSTSPEGPAQATITTHGRFAEPFAVPGDVSTVTVITTGTIGEIALVGGPPLARVVGTLVEPPDAPGTFTGHSTVDGVTTRWVDAPLDVVFGEEQFVATVCEAVGAG</sequence>
<organism evidence="2 3">
    <name type="scientific">Aquipuribacter nitratireducens</name>
    <dbReference type="NCBI Taxonomy" id="650104"/>
    <lineage>
        <taxon>Bacteria</taxon>
        <taxon>Bacillati</taxon>
        <taxon>Actinomycetota</taxon>
        <taxon>Actinomycetes</taxon>
        <taxon>Micrococcales</taxon>
        <taxon>Intrasporangiaceae</taxon>
        <taxon>Aquipuribacter</taxon>
    </lineage>
</organism>
<feature type="chain" id="PRO_5045417501" evidence="1">
    <location>
        <begin position="31"/>
        <end position="224"/>
    </location>
</feature>
<evidence type="ECO:0000313" key="2">
    <source>
        <dbReference type="EMBL" id="MFC5379310.1"/>
    </source>
</evidence>
<evidence type="ECO:0000313" key="3">
    <source>
        <dbReference type="Proteomes" id="UP001596122"/>
    </source>
</evidence>
<dbReference type="RefSeq" id="WP_340266583.1">
    <property type="nucleotide sequence ID" value="NZ_JBBEOG010000001.1"/>
</dbReference>
<keyword evidence="1" id="KW-0732">Signal</keyword>
<dbReference type="Proteomes" id="UP001596122">
    <property type="component" value="Unassembled WGS sequence"/>
</dbReference>
<proteinExistence type="predicted"/>
<dbReference type="EMBL" id="JBHSLD010000001">
    <property type="protein sequence ID" value="MFC5379310.1"/>
    <property type="molecule type" value="Genomic_DNA"/>
</dbReference>
<accession>A0ABW0GHK4</accession>
<reference evidence="3" key="1">
    <citation type="journal article" date="2019" name="Int. J. Syst. Evol. Microbiol.">
        <title>The Global Catalogue of Microorganisms (GCM) 10K type strain sequencing project: providing services to taxonomists for standard genome sequencing and annotation.</title>
        <authorList>
            <consortium name="The Broad Institute Genomics Platform"/>
            <consortium name="The Broad Institute Genome Sequencing Center for Infectious Disease"/>
            <person name="Wu L."/>
            <person name="Ma J."/>
        </authorList>
    </citation>
    <scope>NUCLEOTIDE SEQUENCE [LARGE SCALE GENOMIC DNA]</scope>
    <source>
        <strain evidence="3">CCUG 43114</strain>
    </source>
</reference>
<name>A0ABW0GHK4_9MICO</name>
<feature type="signal peptide" evidence="1">
    <location>
        <begin position="1"/>
        <end position="30"/>
    </location>
</feature>
<comment type="caution">
    <text evidence="2">The sequence shown here is derived from an EMBL/GenBank/DDBJ whole genome shotgun (WGS) entry which is preliminary data.</text>
</comment>
<gene>
    <name evidence="2" type="ORF">ACFPJ6_00750</name>
</gene>
<evidence type="ECO:0000256" key="1">
    <source>
        <dbReference type="SAM" id="SignalP"/>
    </source>
</evidence>
<protein>
    <submittedName>
        <fullName evidence="2">Uncharacterized protein</fullName>
    </submittedName>
</protein>